<dbReference type="RefSeq" id="WP_272108355.1">
    <property type="nucleotide sequence ID" value="NZ_JAQMLA010000113.1"/>
</dbReference>
<dbReference type="AlphaFoldDB" id="A0AAW6DIC6"/>
<reference evidence="1" key="1">
    <citation type="submission" date="2023-01" db="EMBL/GenBank/DDBJ databases">
        <title>Human gut microbiome strain richness.</title>
        <authorList>
            <person name="Chen-Liaw A."/>
        </authorList>
    </citation>
    <scope>NUCLEOTIDE SEQUENCE</scope>
    <source>
        <strain evidence="1">RTP21484st1_H11_RTP21484_190118</strain>
    </source>
</reference>
<dbReference type="EMBL" id="JAQMLA010000113">
    <property type="protein sequence ID" value="MDB8688680.1"/>
    <property type="molecule type" value="Genomic_DNA"/>
</dbReference>
<evidence type="ECO:0008006" key="3">
    <source>
        <dbReference type="Google" id="ProtNLM"/>
    </source>
</evidence>
<proteinExistence type="predicted"/>
<organism evidence="1 2">
    <name type="scientific">Mediterraneibacter gnavus</name>
    <name type="common">Ruminococcus gnavus</name>
    <dbReference type="NCBI Taxonomy" id="33038"/>
    <lineage>
        <taxon>Bacteria</taxon>
        <taxon>Bacillati</taxon>
        <taxon>Bacillota</taxon>
        <taxon>Clostridia</taxon>
        <taxon>Lachnospirales</taxon>
        <taxon>Lachnospiraceae</taxon>
        <taxon>Mediterraneibacter</taxon>
    </lineage>
</organism>
<comment type="caution">
    <text evidence="1">The sequence shown here is derived from an EMBL/GenBank/DDBJ whole genome shotgun (WGS) entry which is preliminary data.</text>
</comment>
<gene>
    <name evidence="1" type="ORF">PNW85_18920</name>
</gene>
<dbReference type="Proteomes" id="UP001212160">
    <property type="component" value="Unassembled WGS sequence"/>
</dbReference>
<evidence type="ECO:0000313" key="1">
    <source>
        <dbReference type="EMBL" id="MDB8688680.1"/>
    </source>
</evidence>
<evidence type="ECO:0000313" key="2">
    <source>
        <dbReference type="Proteomes" id="UP001212160"/>
    </source>
</evidence>
<sequence>MKYMIETTEDGCVQTLEFDNGEIYTSKAKRTVFGYEITPNFSSQLAEKDYCEEVVEAVDDLLDGTRFLEFIELANM</sequence>
<accession>A0AAW6DIC6</accession>
<protein>
    <recommendedName>
        <fullName evidence="3">Phage protein</fullName>
    </recommendedName>
</protein>
<name>A0AAW6DIC6_MEDGN</name>